<protein>
    <submittedName>
        <fullName evidence="2">Outer dense fiber protein 3</fullName>
    </submittedName>
</protein>
<evidence type="ECO:0000313" key="2">
    <source>
        <dbReference type="EMBL" id="GIX94588.1"/>
    </source>
</evidence>
<dbReference type="AlphaFoldDB" id="A0AAV4PC42"/>
<dbReference type="PANTHER" id="PTHR21580:SF28">
    <property type="entry name" value="BOREALIN N-TERMINAL DOMAIN-CONTAINING PROTEIN-RELATED"/>
    <property type="match status" value="1"/>
</dbReference>
<evidence type="ECO:0000256" key="1">
    <source>
        <dbReference type="SAM" id="MobiDB-lite"/>
    </source>
</evidence>
<feature type="region of interest" description="Disordered" evidence="1">
    <location>
        <begin position="1"/>
        <end position="24"/>
    </location>
</feature>
<dbReference type="Proteomes" id="UP001054837">
    <property type="component" value="Unassembled WGS sequence"/>
</dbReference>
<feature type="compositionally biased region" description="Basic and acidic residues" evidence="1">
    <location>
        <begin position="11"/>
        <end position="20"/>
    </location>
</feature>
<feature type="compositionally biased region" description="Acidic residues" evidence="1">
    <location>
        <begin position="1"/>
        <end position="10"/>
    </location>
</feature>
<dbReference type="PANTHER" id="PTHR21580">
    <property type="entry name" value="SHIPPO-1-RELATED"/>
    <property type="match status" value="1"/>
</dbReference>
<reference evidence="2 3" key="1">
    <citation type="submission" date="2021-06" db="EMBL/GenBank/DDBJ databases">
        <title>Caerostris darwini draft genome.</title>
        <authorList>
            <person name="Kono N."/>
            <person name="Arakawa K."/>
        </authorList>
    </citation>
    <scope>NUCLEOTIDE SEQUENCE [LARGE SCALE GENOMIC DNA]</scope>
</reference>
<gene>
    <name evidence="2" type="primary">Odf3</name>
    <name evidence="2" type="ORF">CDAR_299091</name>
</gene>
<organism evidence="2 3">
    <name type="scientific">Caerostris darwini</name>
    <dbReference type="NCBI Taxonomy" id="1538125"/>
    <lineage>
        <taxon>Eukaryota</taxon>
        <taxon>Metazoa</taxon>
        <taxon>Ecdysozoa</taxon>
        <taxon>Arthropoda</taxon>
        <taxon>Chelicerata</taxon>
        <taxon>Arachnida</taxon>
        <taxon>Araneae</taxon>
        <taxon>Araneomorphae</taxon>
        <taxon>Entelegynae</taxon>
        <taxon>Araneoidea</taxon>
        <taxon>Araneidae</taxon>
        <taxon>Caerostris</taxon>
    </lineage>
</organism>
<feature type="region of interest" description="Disordered" evidence="1">
    <location>
        <begin position="130"/>
        <end position="154"/>
    </location>
</feature>
<dbReference type="InterPro" id="IPR010736">
    <property type="entry name" value="SHIPPO-rpt"/>
</dbReference>
<keyword evidence="3" id="KW-1185">Reference proteome</keyword>
<accession>A0AAV4PC42</accession>
<name>A0AAV4PC42_9ARAC</name>
<comment type="caution">
    <text evidence="2">The sequence shown here is derived from an EMBL/GenBank/DDBJ whole genome shotgun (WGS) entry which is preliminary data.</text>
</comment>
<sequence length="290" mass="31119">MADAPIEPEAEPQKKKEAQVVDKYPLPTNQDYLSHYVYQGEWRPTRPIGLIGAMTSSPGPAIVNLPSTIGEEGHDPTRTKAPGYKIGIKLRKGEKGLGPGPAMYYIQDITNKGRENSKAPKIGKAARFSDKVGSVSPGPAAYSREEGDKSVFPSAPSYSVPHALRSKMKSSTSPSPNSYSLPVAIGTGKTPFVTGPSYSIGKAKREAFTSKHQSPGPAAYVLPTTDINMNKAPAFYMGTKLRTKEARSFSPGPAAHAAHMVKFDKYSTPRITFGIRHSPFKALPGFAAEA</sequence>
<proteinExistence type="predicted"/>
<dbReference type="InterPro" id="IPR051291">
    <property type="entry name" value="CIMAP"/>
</dbReference>
<evidence type="ECO:0000313" key="3">
    <source>
        <dbReference type="Proteomes" id="UP001054837"/>
    </source>
</evidence>
<dbReference type="Pfam" id="PF07004">
    <property type="entry name" value="SHIPPO-rpt"/>
    <property type="match status" value="4"/>
</dbReference>
<dbReference type="EMBL" id="BPLQ01002622">
    <property type="protein sequence ID" value="GIX94588.1"/>
    <property type="molecule type" value="Genomic_DNA"/>
</dbReference>
<dbReference type="GO" id="GO:0005856">
    <property type="term" value="C:cytoskeleton"/>
    <property type="evidence" value="ECO:0007669"/>
    <property type="project" value="TreeGrafter"/>
</dbReference>